<dbReference type="eggNOG" id="COG4714">
    <property type="taxonomic scope" value="Bacteria"/>
</dbReference>
<organism evidence="3 4">
    <name type="scientific">Hyphomonas jannaschiana VP2</name>
    <dbReference type="NCBI Taxonomy" id="1280952"/>
    <lineage>
        <taxon>Bacteria</taxon>
        <taxon>Pseudomonadati</taxon>
        <taxon>Pseudomonadota</taxon>
        <taxon>Alphaproteobacteria</taxon>
        <taxon>Hyphomonadales</taxon>
        <taxon>Hyphomonadaceae</taxon>
        <taxon>Hyphomonas</taxon>
    </lineage>
</organism>
<comment type="caution">
    <text evidence="3">The sequence shown here is derived from an EMBL/GenBank/DDBJ whole genome shotgun (WGS) entry which is preliminary data.</text>
</comment>
<evidence type="ECO:0000256" key="2">
    <source>
        <dbReference type="SAM" id="SignalP"/>
    </source>
</evidence>
<feature type="chain" id="PRO_5001577250" description="DUF2167 domain-containing protein" evidence="2">
    <location>
        <begin position="20"/>
        <end position="308"/>
    </location>
</feature>
<dbReference type="InterPro" id="IPR018682">
    <property type="entry name" value="DUF2167_membr"/>
</dbReference>
<dbReference type="EMBL" id="ARYJ01000005">
    <property type="protein sequence ID" value="KCZ88667.1"/>
    <property type="molecule type" value="Genomic_DNA"/>
</dbReference>
<keyword evidence="2" id="KW-0732">Signal</keyword>
<keyword evidence="1" id="KW-0472">Membrane</keyword>
<dbReference type="AlphaFoldDB" id="A0A059FDJ3"/>
<dbReference type="RefSeq" id="WP_081814631.1">
    <property type="nucleotide sequence ID" value="NZ_ARYJ01000005.1"/>
</dbReference>
<evidence type="ECO:0008006" key="5">
    <source>
        <dbReference type="Google" id="ProtNLM"/>
    </source>
</evidence>
<reference evidence="3 4" key="1">
    <citation type="journal article" date="2014" name="Antonie Van Leeuwenhoek">
        <title>Hyphomonas beringensis sp. nov. and Hyphomonas chukchiensis sp. nov., isolated from surface seawater of the Bering Sea and Chukchi Sea.</title>
        <authorList>
            <person name="Li C."/>
            <person name="Lai Q."/>
            <person name="Li G."/>
            <person name="Dong C."/>
            <person name="Wang J."/>
            <person name="Liao Y."/>
            <person name="Shao Z."/>
        </authorList>
    </citation>
    <scope>NUCLEOTIDE SEQUENCE [LARGE SCALE GENOMIC DNA]</scope>
    <source>
        <strain evidence="3 4">VP2</strain>
    </source>
</reference>
<proteinExistence type="predicted"/>
<feature type="signal peptide" evidence="2">
    <location>
        <begin position="1"/>
        <end position="19"/>
    </location>
</feature>
<dbReference type="Proteomes" id="UP000024816">
    <property type="component" value="Unassembled WGS sequence"/>
</dbReference>
<gene>
    <name evidence="3" type="ORF">HJA_09869</name>
</gene>
<evidence type="ECO:0000256" key="1">
    <source>
        <dbReference type="SAM" id="Phobius"/>
    </source>
</evidence>
<dbReference type="OrthoDB" id="196355at2"/>
<evidence type="ECO:0000313" key="3">
    <source>
        <dbReference type="EMBL" id="KCZ88667.1"/>
    </source>
</evidence>
<feature type="transmembrane region" description="Helical" evidence="1">
    <location>
        <begin position="249"/>
        <end position="267"/>
    </location>
</feature>
<keyword evidence="1" id="KW-1133">Transmembrane helix</keyword>
<keyword evidence="4" id="KW-1185">Reference proteome</keyword>
<dbReference type="PATRIC" id="fig|1280952.3.peg.1970"/>
<protein>
    <recommendedName>
        <fullName evidence="5">DUF2167 domain-containing protein</fullName>
    </recommendedName>
</protein>
<accession>A0A059FDJ3</accession>
<feature type="transmembrane region" description="Helical" evidence="1">
    <location>
        <begin position="279"/>
        <end position="298"/>
    </location>
</feature>
<dbReference type="STRING" id="1280952.HJA_09869"/>
<sequence length="308" mass="32789">MFRIIFMAAAMASMPFAYAQEAADPVADLTPEERAAAYAAYAEDLLKDVSVEHGQIALKGAPVTLNVPDSIDYYDSQESQLVLEDLWGNPPDDTVLGMLFPAGASPAEAEWGAVITYEGSGYVSDDDAAHTDYTALLKDMQAATRRNNSLLEREGYATAELVGWAVEPSYDAASHRIGWAKDLVFSTSGGEHTLNYDMRVLGRGGVLSVNFVASMTALESVRAAAPEVLAIPDFNEGNRYEDYRQGDKTAGYGVAALIAGGVGVAAAKKVGLLGVGLLFLKKGWVILIAIFGGIMGWLRRTFGGGTES</sequence>
<evidence type="ECO:0000313" key="4">
    <source>
        <dbReference type="Proteomes" id="UP000024816"/>
    </source>
</evidence>
<dbReference type="Pfam" id="PF09935">
    <property type="entry name" value="DUF2167"/>
    <property type="match status" value="1"/>
</dbReference>
<keyword evidence="1" id="KW-0812">Transmembrane</keyword>
<name>A0A059FDJ3_9PROT</name>